<dbReference type="Proteomes" id="UP000002424">
    <property type="component" value="Chromosome"/>
</dbReference>
<accession>C1DGV3</accession>
<protein>
    <submittedName>
        <fullName evidence="1">Lipopolysaccharide kinase</fullName>
    </submittedName>
</protein>
<dbReference type="InterPro" id="IPR008271">
    <property type="entry name" value="Ser/Thr_kinase_AS"/>
</dbReference>
<dbReference type="Pfam" id="PF06293">
    <property type="entry name" value="Kdo"/>
    <property type="match status" value="1"/>
</dbReference>
<dbReference type="EMBL" id="CP001157">
    <property type="protein sequence ID" value="ACO80599.1"/>
    <property type="molecule type" value="Genomic_DNA"/>
</dbReference>
<keyword evidence="1" id="KW-0808">Transferase</keyword>
<dbReference type="eggNOG" id="COG0515">
    <property type="taxonomic scope" value="Bacteria"/>
</dbReference>
<keyword evidence="2" id="KW-1185">Reference proteome</keyword>
<dbReference type="RefSeq" id="WP_012702966.1">
    <property type="nucleotide sequence ID" value="NC_012560.1"/>
</dbReference>
<dbReference type="Gene3D" id="1.10.510.10">
    <property type="entry name" value="Transferase(Phosphotransferase) domain 1"/>
    <property type="match status" value="1"/>
</dbReference>
<dbReference type="EnsemblBacteria" id="ACO80599">
    <property type="protein sequence ID" value="ACO80599"/>
    <property type="gene ID" value="Avin_44820"/>
</dbReference>
<reference evidence="1 2" key="1">
    <citation type="journal article" date="2009" name="J. Bacteriol.">
        <title>Genome sequence of Azotobacter vinelandii, an obligate aerobe specialized to support diverse anaerobic metabolic processes.</title>
        <authorList>
            <person name="Setubal J.C."/>
            <person name="dos Santos P."/>
            <person name="Goldman B.S."/>
            <person name="Ertesvag H."/>
            <person name="Espin G."/>
            <person name="Rubio L.M."/>
            <person name="Valla S."/>
            <person name="Almeida N.F."/>
            <person name="Balasubramanian D."/>
            <person name="Cromes L."/>
            <person name="Curatti L."/>
            <person name="Du Z."/>
            <person name="Godsy E."/>
            <person name="Goodner B."/>
            <person name="Hellner-Burris K."/>
            <person name="Hernandez J.A."/>
            <person name="Houmiel K."/>
            <person name="Imperial J."/>
            <person name="Kennedy C."/>
            <person name="Larson T.J."/>
            <person name="Latreille P."/>
            <person name="Ligon L.S."/>
            <person name="Lu J."/>
            <person name="Maerk M."/>
            <person name="Miller N.M."/>
            <person name="Norton S."/>
            <person name="O'Carroll I.P."/>
            <person name="Paulsen I."/>
            <person name="Raulfs E.C."/>
            <person name="Roemer R."/>
            <person name="Rosser J."/>
            <person name="Segura D."/>
            <person name="Slater S."/>
            <person name="Stricklin S.L."/>
            <person name="Studholme D.J."/>
            <person name="Sun J."/>
            <person name="Viana C.J."/>
            <person name="Wallin E."/>
            <person name="Wang B."/>
            <person name="Wheeler C."/>
            <person name="Zhu H."/>
            <person name="Dean D.R."/>
            <person name="Dixon R."/>
            <person name="Wood D."/>
        </authorList>
    </citation>
    <scope>NUCLEOTIDE SEQUENCE [LARGE SCALE GENOMIC DNA]</scope>
    <source>
        <strain evidence="2">DJ / ATCC BAA-1303</strain>
    </source>
</reference>
<dbReference type="GO" id="GO:0004672">
    <property type="term" value="F:protein kinase activity"/>
    <property type="evidence" value="ECO:0007669"/>
    <property type="project" value="InterPro"/>
</dbReference>
<sequence length="246" mass="28618">MSAWQLDPALEPAAAAAFANLDAVFALEGERVSKDPLSDVIRVEVAGVRYYVKRYRSAGKGLRRYLGRPRVKAEWQNLKRFAKWGIPAASPAAWGLERDGGGAFLRGALITRELPDTRDLARLARDKDPRLADPRWVDIVSRQLARATRTMHDHHFVHNDLKWRNLLVDDEGRLFLIDCPMGGFWWGHWLCWRIVKDLACLDKVAKYELSRTQRLRFYLQYRRCRRLADGDKARIRQILKYFEGRE</sequence>
<dbReference type="PROSITE" id="PS00108">
    <property type="entry name" value="PROTEIN_KINASE_ST"/>
    <property type="match status" value="1"/>
</dbReference>
<name>C1DGV3_AZOVD</name>
<dbReference type="OrthoDB" id="5608193at2"/>
<dbReference type="STRING" id="322710.Avin_44820"/>
<proteinExistence type="predicted"/>
<organism evidence="1 2">
    <name type="scientific">Azotobacter vinelandii (strain DJ / ATCC BAA-1303)</name>
    <dbReference type="NCBI Taxonomy" id="322710"/>
    <lineage>
        <taxon>Bacteria</taxon>
        <taxon>Pseudomonadati</taxon>
        <taxon>Pseudomonadota</taxon>
        <taxon>Gammaproteobacteria</taxon>
        <taxon>Pseudomonadales</taxon>
        <taxon>Pseudomonadaceae</taxon>
        <taxon>Azotobacter</taxon>
    </lineage>
</organism>
<evidence type="ECO:0000313" key="1">
    <source>
        <dbReference type="EMBL" id="ACO80599.1"/>
    </source>
</evidence>
<gene>
    <name evidence="1" type="ordered locus">Avin_44820</name>
</gene>
<dbReference type="KEGG" id="avn:Avin_44820"/>
<dbReference type="HOGENOM" id="CLU_1137286_0_0_6"/>
<keyword evidence="1" id="KW-0418">Kinase</keyword>
<dbReference type="GeneID" id="88187372"/>
<dbReference type="AlphaFoldDB" id="C1DGV3"/>
<evidence type="ECO:0000313" key="2">
    <source>
        <dbReference type="Proteomes" id="UP000002424"/>
    </source>
</evidence>
<dbReference type="InterPro" id="IPR011009">
    <property type="entry name" value="Kinase-like_dom_sf"/>
</dbReference>
<dbReference type="SUPFAM" id="SSF56112">
    <property type="entry name" value="Protein kinase-like (PK-like)"/>
    <property type="match status" value="1"/>
</dbReference>